<dbReference type="EMBL" id="JAHQIW010000863">
    <property type="protein sequence ID" value="KAJ1350431.1"/>
    <property type="molecule type" value="Genomic_DNA"/>
</dbReference>
<keyword evidence="2" id="KW-1185">Reference proteome</keyword>
<sequence>MSPQCMTLWKIFHRSGCSLFRRTSVLTLLLPHRTYRIKSEGYEKIFAAQRDGIMVLFSVMNIRPRVHISHSLRSAEYCYWDRAECAEAV</sequence>
<gene>
    <name evidence="1" type="ORF">KIN20_006219</name>
</gene>
<accession>A0AAD5MM95</accession>
<dbReference type="Proteomes" id="UP001196413">
    <property type="component" value="Unassembled WGS sequence"/>
</dbReference>
<dbReference type="AlphaFoldDB" id="A0AAD5MM95"/>
<reference evidence="1" key="1">
    <citation type="submission" date="2021-06" db="EMBL/GenBank/DDBJ databases">
        <title>Parelaphostrongylus tenuis whole genome reference sequence.</title>
        <authorList>
            <person name="Garwood T.J."/>
            <person name="Larsen P.A."/>
            <person name="Fountain-Jones N.M."/>
            <person name="Garbe J.R."/>
            <person name="Macchietto M.G."/>
            <person name="Kania S.A."/>
            <person name="Gerhold R.W."/>
            <person name="Richards J.E."/>
            <person name="Wolf T.M."/>
        </authorList>
    </citation>
    <scope>NUCLEOTIDE SEQUENCE</scope>
    <source>
        <strain evidence="1">MNPRO001-30</strain>
        <tissue evidence="1">Meninges</tissue>
    </source>
</reference>
<name>A0AAD5MM95_PARTN</name>
<organism evidence="1 2">
    <name type="scientific">Parelaphostrongylus tenuis</name>
    <name type="common">Meningeal worm</name>
    <dbReference type="NCBI Taxonomy" id="148309"/>
    <lineage>
        <taxon>Eukaryota</taxon>
        <taxon>Metazoa</taxon>
        <taxon>Ecdysozoa</taxon>
        <taxon>Nematoda</taxon>
        <taxon>Chromadorea</taxon>
        <taxon>Rhabditida</taxon>
        <taxon>Rhabditina</taxon>
        <taxon>Rhabditomorpha</taxon>
        <taxon>Strongyloidea</taxon>
        <taxon>Metastrongylidae</taxon>
        <taxon>Parelaphostrongylus</taxon>
    </lineage>
</organism>
<protein>
    <submittedName>
        <fullName evidence="1">Uncharacterized protein</fullName>
    </submittedName>
</protein>
<evidence type="ECO:0000313" key="2">
    <source>
        <dbReference type="Proteomes" id="UP001196413"/>
    </source>
</evidence>
<evidence type="ECO:0000313" key="1">
    <source>
        <dbReference type="EMBL" id="KAJ1350431.1"/>
    </source>
</evidence>
<proteinExistence type="predicted"/>
<comment type="caution">
    <text evidence="1">The sequence shown here is derived from an EMBL/GenBank/DDBJ whole genome shotgun (WGS) entry which is preliminary data.</text>
</comment>